<dbReference type="PROSITE" id="PS50850">
    <property type="entry name" value="MFS"/>
    <property type="match status" value="1"/>
</dbReference>
<evidence type="ECO:0000256" key="4">
    <source>
        <dbReference type="ARBA" id="ARBA00022692"/>
    </source>
</evidence>
<evidence type="ECO:0000256" key="6">
    <source>
        <dbReference type="ARBA" id="ARBA00023136"/>
    </source>
</evidence>
<evidence type="ECO:0000256" key="7">
    <source>
        <dbReference type="SAM" id="Phobius"/>
    </source>
</evidence>
<feature type="transmembrane region" description="Helical" evidence="7">
    <location>
        <begin position="157"/>
        <end position="181"/>
    </location>
</feature>
<protein>
    <submittedName>
        <fullName evidence="9">MFS transporter</fullName>
    </submittedName>
</protein>
<dbReference type="SUPFAM" id="SSF103473">
    <property type="entry name" value="MFS general substrate transporter"/>
    <property type="match status" value="1"/>
</dbReference>
<evidence type="ECO:0000313" key="10">
    <source>
        <dbReference type="Proteomes" id="UP000339690"/>
    </source>
</evidence>
<dbReference type="KEGG" id="grc:GI584_02120"/>
<dbReference type="InterPro" id="IPR011701">
    <property type="entry name" value="MFS"/>
</dbReference>
<feature type="transmembrane region" description="Helical" evidence="7">
    <location>
        <begin position="131"/>
        <end position="151"/>
    </location>
</feature>
<evidence type="ECO:0000256" key="2">
    <source>
        <dbReference type="ARBA" id="ARBA00008335"/>
    </source>
</evidence>
<keyword evidence="5 7" id="KW-1133">Transmembrane helix</keyword>
<feature type="transmembrane region" description="Helical" evidence="7">
    <location>
        <begin position="245"/>
        <end position="266"/>
    </location>
</feature>
<sequence>MKRLLWIACFTYLLIGLTHIIIGSLLTEILDYYNRNYTDGGVLIACQSVGFLTGVICSSYISKFLGRRRAVVFAILSIGLAQIAFVSLIPWTWWLVIAVFCGLGFGIIEPLVGSLIIDAIKDKPAVAFSRLEVFFGIGSLIMPIISGWLASTDLWRYSFLVLGLYALIICVIWMKVSFGSLDKLMAKSMEQEEQKQKQAESTPFLGGRYTLFTGFILFFLIYVGTEVSIMNFLPSILISKLGTETFAATLAVTIFWGAMVTGRLAAGYLAEKMNYARYLGVCCFGMVIFVASLGFITSLWLGYVLIVLIGLMMAGIFGIALVYANQMLPGSTERNTSILIAAGGVGGIVLPLVTGGIMDHFPTMVVSLVLAGLSLFMFLFIVFLKGQQPEQASEQVEA</sequence>
<dbReference type="Pfam" id="PF07690">
    <property type="entry name" value="MFS_1"/>
    <property type="match status" value="1"/>
</dbReference>
<feature type="transmembrane region" description="Helical" evidence="7">
    <location>
        <begin position="202"/>
        <end position="225"/>
    </location>
</feature>
<feature type="transmembrane region" description="Helical" evidence="7">
    <location>
        <begin position="303"/>
        <end position="324"/>
    </location>
</feature>
<feature type="transmembrane region" description="Helical" evidence="7">
    <location>
        <begin position="336"/>
        <end position="358"/>
    </location>
</feature>
<organism evidence="9 10">
    <name type="scientific">Gracilibacillus salitolerans</name>
    <dbReference type="NCBI Taxonomy" id="2663022"/>
    <lineage>
        <taxon>Bacteria</taxon>
        <taxon>Bacillati</taxon>
        <taxon>Bacillota</taxon>
        <taxon>Bacilli</taxon>
        <taxon>Bacillales</taxon>
        <taxon>Bacillaceae</taxon>
        <taxon>Gracilibacillus</taxon>
    </lineage>
</organism>
<feature type="transmembrane region" description="Helical" evidence="7">
    <location>
        <begin position="95"/>
        <end position="119"/>
    </location>
</feature>
<comment type="similarity">
    <text evidence="2">Belongs to the major facilitator superfamily.</text>
</comment>
<feature type="transmembrane region" description="Helical" evidence="7">
    <location>
        <begin position="70"/>
        <end position="89"/>
    </location>
</feature>
<dbReference type="InterPro" id="IPR051788">
    <property type="entry name" value="MFS_Transporter"/>
</dbReference>
<dbReference type="InterPro" id="IPR020846">
    <property type="entry name" value="MFS_dom"/>
</dbReference>
<name>A0A5Q2TG68_9BACI</name>
<keyword evidence="6 7" id="KW-0472">Membrane</keyword>
<dbReference type="Proteomes" id="UP000339690">
    <property type="component" value="Chromosome"/>
</dbReference>
<feature type="domain" description="Major facilitator superfamily (MFS) profile" evidence="8">
    <location>
        <begin position="4"/>
        <end position="389"/>
    </location>
</feature>
<evidence type="ECO:0000256" key="5">
    <source>
        <dbReference type="ARBA" id="ARBA00022989"/>
    </source>
</evidence>
<keyword evidence="10" id="KW-1185">Reference proteome</keyword>
<comment type="subcellular location">
    <subcellularLocation>
        <location evidence="1">Cell membrane</location>
        <topology evidence="1">Multi-pass membrane protein</topology>
    </subcellularLocation>
</comment>
<keyword evidence="4 7" id="KW-0812">Transmembrane</keyword>
<dbReference type="Gene3D" id="1.20.1250.20">
    <property type="entry name" value="MFS general substrate transporter like domains"/>
    <property type="match status" value="2"/>
</dbReference>
<dbReference type="InterPro" id="IPR036259">
    <property type="entry name" value="MFS_trans_sf"/>
</dbReference>
<dbReference type="AlphaFoldDB" id="A0A5Q2TG68"/>
<feature type="transmembrane region" description="Helical" evidence="7">
    <location>
        <begin position="364"/>
        <end position="384"/>
    </location>
</feature>
<dbReference type="PANTHER" id="PTHR23514:SF3">
    <property type="entry name" value="BYPASS OF STOP CODON PROTEIN 6"/>
    <property type="match status" value="1"/>
</dbReference>
<dbReference type="RefSeq" id="WP_153790084.1">
    <property type="nucleotide sequence ID" value="NZ_CP045915.1"/>
</dbReference>
<evidence type="ECO:0000313" key="9">
    <source>
        <dbReference type="EMBL" id="QGH32920.1"/>
    </source>
</evidence>
<evidence type="ECO:0000256" key="1">
    <source>
        <dbReference type="ARBA" id="ARBA00004651"/>
    </source>
</evidence>
<evidence type="ECO:0000256" key="3">
    <source>
        <dbReference type="ARBA" id="ARBA00022448"/>
    </source>
</evidence>
<feature type="transmembrane region" description="Helical" evidence="7">
    <location>
        <begin position="278"/>
        <end position="297"/>
    </location>
</feature>
<feature type="transmembrane region" description="Helical" evidence="7">
    <location>
        <begin position="42"/>
        <end position="61"/>
    </location>
</feature>
<dbReference type="GO" id="GO:0022857">
    <property type="term" value="F:transmembrane transporter activity"/>
    <property type="evidence" value="ECO:0007669"/>
    <property type="project" value="InterPro"/>
</dbReference>
<gene>
    <name evidence="9" type="ORF">GI584_02120</name>
</gene>
<keyword evidence="3" id="KW-0813">Transport</keyword>
<reference evidence="9 10" key="1">
    <citation type="submission" date="2019-11" db="EMBL/GenBank/DDBJ databases">
        <title>Gracilibacillus salitolerans sp. nov., a moderate halophile isolated from a saline soil in northwest China.</title>
        <authorList>
            <person name="Gan L."/>
        </authorList>
    </citation>
    <scope>NUCLEOTIDE SEQUENCE [LARGE SCALE GENOMIC DNA]</scope>
    <source>
        <strain evidence="9 10">SCU50</strain>
    </source>
</reference>
<dbReference type="EMBL" id="CP045915">
    <property type="protein sequence ID" value="QGH32920.1"/>
    <property type="molecule type" value="Genomic_DNA"/>
</dbReference>
<proteinExistence type="inferred from homology"/>
<accession>A0A5Q2TG68</accession>
<dbReference type="GO" id="GO:0005886">
    <property type="term" value="C:plasma membrane"/>
    <property type="evidence" value="ECO:0007669"/>
    <property type="project" value="UniProtKB-SubCell"/>
</dbReference>
<evidence type="ECO:0000259" key="8">
    <source>
        <dbReference type="PROSITE" id="PS50850"/>
    </source>
</evidence>
<dbReference type="PANTHER" id="PTHR23514">
    <property type="entry name" value="BYPASS OF STOP CODON PROTEIN 6"/>
    <property type="match status" value="1"/>
</dbReference>